<organism evidence="2 3">
    <name type="scientific">Flavobacterium luminosum</name>
    <dbReference type="NCBI Taxonomy" id="2949086"/>
    <lineage>
        <taxon>Bacteria</taxon>
        <taxon>Pseudomonadati</taxon>
        <taxon>Bacteroidota</taxon>
        <taxon>Flavobacteriia</taxon>
        <taxon>Flavobacteriales</taxon>
        <taxon>Flavobacteriaceae</taxon>
        <taxon>Flavobacterium</taxon>
    </lineage>
</organism>
<accession>A0ABT0TRY4</accession>
<feature type="transmembrane region" description="Helical" evidence="1">
    <location>
        <begin position="5"/>
        <end position="23"/>
    </location>
</feature>
<dbReference type="EMBL" id="JAMLJM010000025">
    <property type="protein sequence ID" value="MCL9810135.1"/>
    <property type="molecule type" value="Genomic_DNA"/>
</dbReference>
<evidence type="ECO:0000256" key="1">
    <source>
        <dbReference type="SAM" id="Phobius"/>
    </source>
</evidence>
<evidence type="ECO:0000313" key="2">
    <source>
        <dbReference type="EMBL" id="MCL9810135.1"/>
    </source>
</evidence>
<dbReference type="Proteomes" id="UP001317191">
    <property type="component" value="Unassembled WGS sequence"/>
</dbReference>
<evidence type="ECO:0000313" key="3">
    <source>
        <dbReference type="Proteomes" id="UP001317191"/>
    </source>
</evidence>
<keyword evidence="1" id="KW-0812">Transmembrane</keyword>
<gene>
    <name evidence="2" type="ORF">NAT50_12320</name>
</gene>
<sequence>MNKLIFKLISIIIGIFFLIILYINSSSYIENQTWKYSHGNWIGDWLVNENMKIENRIIYTHKGEAKIVYCFLGQLVVENIATGKKGYYIDKN</sequence>
<dbReference type="RefSeq" id="WP_250593522.1">
    <property type="nucleotide sequence ID" value="NZ_JAMLJM010000025.1"/>
</dbReference>
<comment type="caution">
    <text evidence="2">The sequence shown here is derived from an EMBL/GenBank/DDBJ whole genome shotgun (WGS) entry which is preliminary data.</text>
</comment>
<keyword evidence="3" id="KW-1185">Reference proteome</keyword>
<reference evidence="2 3" key="1">
    <citation type="submission" date="2022-05" db="EMBL/GenBank/DDBJ databases">
        <title>Flavobacterium sp., isolated from activated sludge.</title>
        <authorList>
            <person name="Ran Q."/>
        </authorList>
    </citation>
    <scope>NUCLEOTIDE SEQUENCE [LARGE SCALE GENOMIC DNA]</scope>
    <source>
        <strain evidence="2 3">HXWNR70</strain>
    </source>
</reference>
<proteinExistence type="predicted"/>
<keyword evidence="1" id="KW-1133">Transmembrane helix</keyword>
<name>A0ABT0TRY4_9FLAO</name>
<keyword evidence="1" id="KW-0472">Membrane</keyword>
<protein>
    <submittedName>
        <fullName evidence="2">Uncharacterized protein</fullName>
    </submittedName>
</protein>